<evidence type="ECO:0000256" key="7">
    <source>
        <dbReference type="SAM" id="Phobius"/>
    </source>
</evidence>
<feature type="transmembrane region" description="Helical" evidence="7">
    <location>
        <begin position="9"/>
        <end position="29"/>
    </location>
</feature>
<comment type="similarity">
    <text evidence="6">Belongs to the MIP/aquaporin (TC 1.A.8) family.</text>
</comment>
<dbReference type="GO" id="GO:0015267">
    <property type="term" value="F:channel activity"/>
    <property type="evidence" value="ECO:0007669"/>
    <property type="project" value="InterPro"/>
</dbReference>
<dbReference type="InterPro" id="IPR000425">
    <property type="entry name" value="MIP"/>
</dbReference>
<dbReference type="PANTHER" id="PTHR45724">
    <property type="entry name" value="AQUAPORIN NIP2-1"/>
    <property type="match status" value="1"/>
</dbReference>
<keyword evidence="3 6" id="KW-0812">Transmembrane</keyword>
<feature type="domain" description="TerD" evidence="8">
    <location>
        <begin position="286"/>
        <end position="440"/>
    </location>
</feature>
<comment type="subcellular location">
    <subcellularLocation>
        <location evidence="1">Membrane</location>
        <topology evidence="1">Multi-pass membrane protein</topology>
    </subcellularLocation>
</comment>
<feature type="transmembrane region" description="Helical" evidence="7">
    <location>
        <begin position="117"/>
        <end position="135"/>
    </location>
</feature>
<organism evidence="9">
    <name type="scientific">Pyrodinium bahamense</name>
    <dbReference type="NCBI Taxonomy" id="73915"/>
    <lineage>
        <taxon>Eukaryota</taxon>
        <taxon>Sar</taxon>
        <taxon>Alveolata</taxon>
        <taxon>Dinophyceae</taxon>
        <taxon>Gonyaulacales</taxon>
        <taxon>Pyrocystaceae</taxon>
        <taxon>Pyrodinium</taxon>
    </lineage>
</organism>
<evidence type="ECO:0000256" key="6">
    <source>
        <dbReference type="RuleBase" id="RU000477"/>
    </source>
</evidence>
<dbReference type="AlphaFoldDB" id="A0A7S0FWW7"/>
<name>A0A7S0FWW7_9DINO</name>
<feature type="transmembrane region" description="Helical" evidence="7">
    <location>
        <begin position="147"/>
        <end position="167"/>
    </location>
</feature>
<dbReference type="InterPro" id="IPR003325">
    <property type="entry name" value="TerD"/>
</dbReference>
<accession>A0A7S0FWW7</accession>
<keyword evidence="4 7" id="KW-1133">Transmembrane helix</keyword>
<protein>
    <recommendedName>
        <fullName evidence="8">TerD domain-containing protein</fullName>
    </recommendedName>
</protein>
<dbReference type="GO" id="GO:0016020">
    <property type="term" value="C:membrane"/>
    <property type="evidence" value="ECO:0007669"/>
    <property type="project" value="UniProtKB-SubCell"/>
</dbReference>
<evidence type="ECO:0000256" key="5">
    <source>
        <dbReference type="ARBA" id="ARBA00023136"/>
    </source>
</evidence>
<dbReference type="PROSITE" id="PS00221">
    <property type="entry name" value="MIP"/>
    <property type="match status" value="1"/>
</dbReference>
<feature type="transmembrane region" description="Helical" evidence="7">
    <location>
        <begin position="78"/>
        <end position="97"/>
    </location>
</feature>
<dbReference type="InterPro" id="IPR023271">
    <property type="entry name" value="Aquaporin-like"/>
</dbReference>
<keyword evidence="2 6" id="KW-0813">Transport</keyword>
<keyword evidence="5 7" id="KW-0472">Membrane</keyword>
<evidence type="ECO:0000256" key="4">
    <source>
        <dbReference type="ARBA" id="ARBA00022989"/>
    </source>
</evidence>
<evidence type="ECO:0000259" key="8">
    <source>
        <dbReference type="Pfam" id="PF02342"/>
    </source>
</evidence>
<dbReference type="InterPro" id="IPR022357">
    <property type="entry name" value="MIP_CS"/>
</dbReference>
<dbReference type="Pfam" id="PF00230">
    <property type="entry name" value="MIP"/>
    <property type="match status" value="1"/>
</dbReference>
<evidence type="ECO:0000313" key="9">
    <source>
        <dbReference type="EMBL" id="CAD8386000.1"/>
    </source>
</evidence>
<dbReference type="EMBL" id="HBEG01048656">
    <property type="protein sequence ID" value="CAD8386000.1"/>
    <property type="molecule type" value="Transcribed_RNA"/>
</dbReference>
<dbReference type="Pfam" id="PF02342">
    <property type="entry name" value="TerD"/>
    <property type="match status" value="1"/>
</dbReference>
<dbReference type="CDD" id="cd06974">
    <property type="entry name" value="TerD_like"/>
    <property type="match status" value="1"/>
</dbReference>
<sequence length="470" mass="51051">MKPSSLTKYAAEFIGTFFLVFTIGCNMHSGSIGGALSVGCVIMAMVYSLGTISGAHFNPAITLAVVTSGRSKMTGGQVACYILSQVLGSFLGTFTYWMVVDRTLRHWPLDYYSSSEAFTVEVIYTWALCYVFLNVTMQGRGGMPPEFLHTSNGLAIGFTVTAAFVAIGPISGCSLNPAVSFGSLCVARLVHQGSAITPCCPYTWAPFVGALIGSSTFYLVRGGQFEHLEDEWSPGAVGQGLQVPAAQSPLGARAVKMRAEDKGPPPGSFGLSKQVPVVLPEGISDHQLFCGLRWRMKQSIHDAVDTCDIDLSCVKFGRAGECLGGVYFHEKDDPDNGIHHSGDEVIGEARPVDNEVITLRLSDIGPNVHALFFTMMIYTSGKSFGDIQQCYIRLVDVHNGTKEHCRYEKDRMDPGHNALIAAMLYRMGSQWCFKAVDETFALMENPTYRHLIPQMADIVLQTAMGSVEQP</sequence>
<dbReference type="PROSITE" id="PS51257">
    <property type="entry name" value="PROKAR_LIPOPROTEIN"/>
    <property type="match status" value="1"/>
</dbReference>
<proteinExistence type="inferred from homology"/>
<dbReference type="PANTHER" id="PTHR45724:SF13">
    <property type="entry name" value="AQUAPORIN NIP1-1-RELATED"/>
    <property type="match status" value="1"/>
</dbReference>
<evidence type="ECO:0000256" key="3">
    <source>
        <dbReference type="ARBA" id="ARBA00022692"/>
    </source>
</evidence>
<dbReference type="SUPFAM" id="SSF81338">
    <property type="entry name" value="Aquaporin-like"/>
    <property type="match status" value="1"/>
</dbReference>
<gene>
    <name evidence="9" type="ORF">PBAH0796_LOCUS29688</name>
</gene>
<dbReference type="Gene3D" id="2.60.60.30">
    <property type="entry name" value="sav2460 like domains"/>
    <property type="match status" value="1"/>
</dbReference>
<dbReference type="PRINTS" id="PR00783">
    <property type="entry name" value="MINTRINSICP"/>
</dbReference>
<evidence type="ECO:0000256" key="1">
    <source>
        <dbReference type="ARBA" id="ARBA00004141"/>
    </source>
</evidence>
<dbReference type="InterPro" id="IPR034294">
    <property type="entry name" value="Aquaporin_transptr"/>
</dbReference>
<feature type="transmembrane region" description="Helical" evidence="7">
    <location>
        <begin position="35"/>
        <end position="57"/>
    </location>
</feature>
<evidence type="ECO:0000256" key="2">
    <source>
        <dbReference type="ARBA" id="ARBA00022448"/>
    </source>
</evidence>
<dbReference type="Gene3D" id="1.20.1080.10">
    <property type="entry name" value="Glycerol uptake facilitator protein"/>
    <property type="match status" value="1"/>
</dbReference>
<reference evidence="9" key="1">
    <citation type="submission" date="2021-01" db="EMBL/GenBank/DDBJ databases">
        <authorList>
            <person name="Corre E."/>
            <person name="Pelletier E."/>
            <person name="Niang G."/>
            <person name="Scheremetjew M."/>
            <person name="Finn R."/>
            <person name="Kale V."/>
            <person name="Holt S."/>
            <person name="Cochrane G."/>
            <person name="Meng A."/>
            <person name="Brown T."/>
            <person name="Cohen L."/>
        </authorList>
    </citation>
    <scope>NUCLEOTIDE SEQUENCE</scope>
    <source>
        <strain evidence="9">Pbaha01</strain>
    </source>
</reference>